<evidence type="ECO:0000313" key="2">
    <source>
        <dbReference type="Proteomes" id="UP000799755"/>
    </source>
</evidence>
<organism evidence="1 2">
    <name type="scientific">Lindgomyces ingoldianus</name>
    <dbReference type="NCBI Taxonomy" id="673940"/>
    <lineage>
        <taxon>Eukaryota</taxon>
        <taxon>Fungi</taxon>
        <taxon>Dikarya</taxon>
        <taxon>Ascomycota</taxon>
        <taxon>Pezizomycotina</taxon>
        <taxon>Dothideomycetes</taxon>
        <taxon>Pleosporomycetidae</taxon>
        <taxon>Pleosporales</taxon>
        <taxon>Lindgomycetaceae</taxon>
        <taxon>Lindgomyces</taxon>
    </lineage>
</organism>
<protein>
    <submittedName>
        <fullName evidence="1">Uncharacterized protein</fullName>
    </submittedName>
</protein>
<keyword evidence="2" id="KW-1185">Reference proteome</keyword>
<name>A0ACB6RB08_9PLEO</name>
<accession>A0ACB6RB08</accession>
<sequence>MATNNSNPRHQPCYILHDHGIPCVVWFEDAVAYYGVPTIVFDLYVLVSDIDSRTGAYLKWMDFCSTREGQNWKCKRRLRTASSETTTSR</sequence>
<proteinExistence type="predicted"/>
<dbReference type="EMBL" id="MU003496">
    <property type="protein sequence ID" value="KAF2475535.1"/>
    <property type="molecule type" value="Genomic_DNA"/>
</dbReference>
<dbReference type="Proteomes" id="UP000799755">
    <property type="component" value="Unassembled WGS sequence"/>
</dbReference>
<evidence type="ECO:0000313" key="1">
    <source>
        <dbReference type="EMBL" id="KAF2475535.1"/>
    </source>
</evidence>
<gene>
    <name evidence="1" type="ORF">BDR25DRAFT_382564</name>
</gene>
<comment type="caution">
    <text evidence="1">The sequence shown here is derived from an EMBL/GenBank/DDBJ whole genome shotgun (WGS) entry which is preliminary data.</text>
</comment>
<reference evidence="1" key="1">
    <citation type="journal article" date="2020" name="Stud. Mycol.">
        <title>101 Dothideomycetes genomes: a test case for predicting lifestyles and emergence of pathogens.</title>
        <authorList>
            <person name="Haridas S."/>
            <person name="Albert R."/>
            <person name="Binder M."/>
            <person name="Bloem J."/>
            <person name="Labutti K."/>
            <person name="Salamov A."/>
            <person name="Andreopoulos B."/>
            <person name="Baker S."/>
            <person name="Barry K."/>
            <person name="Bills G."/>
            <person name="Bluhm B."/>
            <person name="Cannon C."/>
            <person name="Castanera R."/>
            <person name="Culley D."/>
            <person name="Daum C."/>
            <person name="Ezra D."/>
            <person name="Gonzalez J."/>
            <person name="Henrissat B."/>
            <person name="Kuo A."/>
            <person name="Liang C."/>
            <person name="Lipzen A."/>
            <person name="Lutzoni F."/>
            <person name="Magnuson J."/>
            <person name="Mondo S."/>
            <person name="Nolan M."/>
            <person name="Ohm R."/>
            <person name="Pangilinan J."/>
            <person name="Park H.-J."/>
            <person name="Ramirez L."/>
            <person name="Alfaro M."/>
            <person name="Sun H."/>
            <person name="Tritt A."/>
            <person name="Yoshinaga Y."/>
            <person name="Zwiers L.-H."/>
            <person name="Turgeon B."/>
            <person name="Goodwin S."/>
            <person name="Spatafora J."/>
            <person name="Crous P."/>
            <person name="Grigoriev I."/>
        </authorList>
    </citation>
    <scope>NUCLEOTIDE SEQUENCE</scope>
    <source>
        <strain evidence="1">ATCC 200398</strain>
    </source>
</reference>